<dbReference type="InterPro" id="IPR008490">
    <property type="entry name" value="Transposase_InsH_N"/>
</dbReference>
<evidence type="ECO:0000313" key="4">
    <source>
        <dbReference type="EMBL" id="MCG7946239.1"/>
    </source>
</evidence>
<dbReference type="Pfam" id="PF05598">
    <property type="entry name" value="DUF772"/>
    <property type="match status" value="1"/>
</dbReference>
<accession>A0A9E4N4I8</accession>
<dbReference type="Proteomes" id="UP000886667">
    <property type="component" value="Unassembled WGS sequence"/>
</dbReference>
<dbReference type="Pfam" id="PF13751">
    <property type="entry name" value="DDE_Tnp_1_6"/>
    <property type="match status" value="1"/>
</dbReference>
<dbReference type="AlphaFoldDB" id="A0A9E4N4I8"/>
<dbReference type="EMBL" id="JAEPCM010000262">
    <property type="protein sequence ID" value="MCG7946239.1"/>
    <property type="molecule type" value="Genomic_DNA"/>
</dbReference>
<proteinExistence type="predicted"/>
<evidence type="ECO:0000259" key="3">
    <source>
        <dbReference type="Pfam" id="PF13751"/>
    </source>
</evidence>
<feature type="compositionally biased region" description="Basic residues" evidence="1">
    <location>
        <begin position="339"/>
        <end position="350"/>
    </location>
</feature>
<dbReference type="PANTHER" id="PTHR33408:SF4">
    <property type="entry name" value="TRANSPOSASE DDE DOMAIN-CONTAINING PROTEIN"/>
    <property type="match status" value="1"/>
</dbReference>
<gene>
    <name evidence="4" type="ORF">JAZ07_07820</name>
</gene>
<sequence length="509" mass="58857">MARYKDYNYDQMKMLPVSYEKQILPGSFEYSLSYLIDNELDLSAFDQHYQNDSTGRPAYDPKLLLKIIILAYSKGITSSRQIEHLCRENIVFMALSADLQPDHSTVADFISRVPDTLANLFGQVVLICDRLGLIGKEMFAIDGCKLPSNASKTWSGTHAELTKKRKKIDRAVRRMLQRHREQDTAEQHPEIYEREQAQIKKLRAASRKIKQFLDTEPERKGVSGKVVKSNITDNESAKMKTSHGVIQGYTGVAAVDSEHQVAVYAEAFGQGQEHGLLKPVVEGIKETFRDSTRKKSLKKTKITADSGYHNRAMLEYLEAEKIDSYIADTGFRARDPRFKDHKAPKHRNKRQDKERFSQSEFRIDRKRESCRCPAGNLMWLKARRARIGHHLFMQFQGYEKDCNTCGLRKRCLRSAAQHTPRQINVALDITKEQKAGILERMKRKLDSPRGRYIYSQRLGTVEPVFGHLTDAIVIKRFGYRGKRKIDGQWKLMMMLHNILKIHRYGWEWA</sequence>
<protein>
    <submittedName>
        <fullName evidence="4">IS1182 family transposase</fullName>
    </submittedName>
</protein>
<evidence type="ECO:0000259" key="2">
    <source>
        <dbReference type="Pfam" id="PF05598"/>
    </source>
</evidence>
<feature type="domain" description="Transposase InsH N-terminal" evidence="2">
    <location>
        <begin position="19"/>
        <end position="112"/>
    </location>
</feature>
<comment type="caution">
    <text evidence="4">The sequence shown here is derived from an EMBL/GenBank/DDBJ whole genome shotgun (WGS) entry which is preliminary data.</text>
</comment>
<organism evidence="4 5">
    <name type="scientific">Candidatus Thiodiazotropha taylori</name>
    <dbReference type="NCBI Taxonomy" id="2792791"/>
    <lineage>
        <taxon>Bacteria</taxon>
        <taxon>Pseudomonadati</taxon>
        <taxon>Pseudomonadota</taxon>
        <taxon>Gammaproteobacteria</taxon>
        <taxon>Chromatiales</taxon>
        <taxon>Sedimenticolaceae</taxon>
        <taxon>Candidatus Thiodiazotropha</taxon>
    </lineage>
</organism>
<evidence type="ECO:0000256" key="1">
    <source>
        <dbReference type="SAM" id="MobiDB-lite"/>
    </source>
</evidence>
<feature type="compositionally biased region" description="Basic and acidic residues" evidence="1">
    <location>
        <begin position="351"/>
        <end position="360"/>
    </location>
</feature>
<dbReference type="InterPro" id="IPR047629">
    <property type="entry name" value="IS1182_transpos"/>
</dbReference>
<reference evidence="4" key="1">
    <citation type="journal article" date="2021" name="Proc. Natl. Acad. Sci. U.S.A.">
        <title>Global biogeography of chemosynthetic symbionts reveals both localized and globally distributed symbiont groups. .</title>
        <authorList>
            <person name="Osvatic J.T."/>
            <person name="Wilkins L.G.E."/>
            <person name="Leibrecht L."/>
            <person name="Leray M."/>
            <person name="Zauner S."/>
            <person name="Polzin J."/>
            <person name="Camacho Y."/>
            <person name="Gros O."/>
            <person name="van Gils J.A."/>
            <person name="Eisen J.A."/>
            <person name="Petersen J.M."/>
            <person name="Yuen B."/>
        </authorList>
    </citation>
    <scope>NUCLEOTIDE SEQUENCE</scope>
    <source>
        <strain evidence="4">MAGclacostrist064TRANS</strain>
    </source>
</reference>
<name>A0A9E4N4I8_9GAMM</name>
<feature type="region of interest" description="Disordered" evidence="1">
    <location>
        <begin position="336"/>
        <end position="360"/>
    </location>
</feature>
<dbReference type="InterPro" id="IPR025668">
    <property type="entry name" value="Tnp_DDE_dom"/>
</dbReference>
<feature type="domain" description="Transposase DDE" evidence="3">
    <location>
        <begin position="372"/>
        <end position="502"/>
    </location>
</feature>
<dbReference type="NCBIfam" id="NF033551">
    <property type="entry name" value="transpos_IS1182"/>
    <property type="match status" value="1"/>
</dbReference>
<evidence type="ECO:0000313" key="5">
    <source>
        <dbReference type="Proteomes" id="UP000886667"/>
    </source>
</evidence>
<dbReference type="PANTHER" id="PTHR33408">
    <property type="entry name" value="TRANSPOSASE"/>
    <property type="match status" value="1"/>
</dbReference>